<keyword evidence="3" id="KW-1185">Reference proteome</keyword>
<protein>
    <recommendedName>
        <fullName evidence="1">BRCT domain-containing protein</fullName>
    </recommendedName>
</protein>
<accession>A0A4Y7QC25</accession>
<dbReference type="AlphaFoldDB" id="A0A4Y7QC25"/>
<dbReference type="Pfam" id="PF00533">
    <property type="entry name" value="BRCT"/>
    <property type="match status" value="1"/>
</dbReference>
<dbReference type="InterPro" id="IPR001357">
    <property type="entry name" value="BRCT_dom"/>
</dbReference>
<dbReference type="Gene3D" id="3.40.50.10190">
    <property type="entry name" value="BRCT domain"/>
    <property type="match status" value="1"/>
</dbReference>
<dbReference type="InterPro" id="IPR036420">
    <property type="entry name" value="BRCT_dom_sf"/>
</dbReference>
<dbReference type="VEuPathDB" id="FungiDB:BD410DRAFT_719845"/>
<reference evidence="2 3" key="1">
    <citation type="submission" date="2018-06" db="EMBL/GenBank/DDBJ databases">
        <title>A transcriptomic atlas of mushroom development highlights an independent origin of complex multicellularity.</title>
        <authorList>
            <consortium name="DOE Joint Genome Institute"/>
            <person name="Krizsan K."/>
            <person name="Almasi E."/>
            <person name="Merenyi Z."/>
            <person name="Sahu N."/>
            <person name="Viragh M."/>
            <person name="Koszo T."/>
            <person name="Mondo S."/>
            <person name="Kiss B."/>
            <person name="Balint B."/>
            <person name="Kues U."/>
            <person name="Barry K."/>
            <person name="Hegedus J.C."/>
            <person name="Henrissat B."/>
            <person name="Johnson J."/>
            <person name="Lipzen A."/>
            <person name="Ohm R."/>
            <person name="Nagy I."/>
            <person name="Pangilinan J."/>
            <person name="Yan J."/>
            <person name="Xiong Y."/>
            <person name="Grigoriev I.V."/>
            <person name="Hibbett D.S."/>
            <person name="Nagy L.G."/>
        </authorList>
    </citation>
    <scope>NUCLEOTIDE SEQUENCE [LARGE SCALE GENOMIC DNA]</scope>
    <source>
        <strain evidence="2 3">SZMC22713</strain>
    </source>
</reference>
<gene>
    <name evidence="2" type="ORF">BD410DRAFT_719845</name>
</gene>
<dbReference type="CDD" id="cd17716">
    <property type="entry name" value="BRCT_microcephalin_rpt1"/>
    <property type="match status" value="1"/>
</dbReference>
<proteinExistence type="predicted"/>
<evidence type="ECO:0000313" key="3">
    <source>
        <dbReference type="Proteomes" id="UP000294933"/>
    </source>
</evidence>
<dbReference type="OrthoDB" id="2384350at2759"/>
<dbReference type="EMBL" id="ML170167">
    <property type="protein sequence ID" value="TDL24380.1"/>
    <property type="molecule type" value="Genomic_DNA"/>
</dbReference>
<dbReference type="SUPFAM" id="SSF52113">
    <property type="entry name" value="BRCT domain"/>
    <property type="match status" value="1"/>
</dbReference>
<feature type="domain" description="BRCT" evidence="1">
    <location>
        <begin position="3"/>
        <end position="97"/>
    </location>
</feature>
<evidence type="ECO:0000259" key="1">
    <source>
        <dbReference type="PROSITE" id="PS50172"/>
    </source>
</evidence>
<evidence type="ECO:0000313" key="2">
    <source>
        <dbReference type="EMBL" id="TDL24380.1"/>
    </source>
</evidence>
<dbReference type="PROSITE" id="PS50172">
    <property type="entry name" value="BRCT"/>
    <property type="match status" value="1"/>
</dbReference>
<organism evidence="2 3">
    <name type="scientific">Rickenella mellea</name>
    <dbReference type="NCBI Taxonomy" id="50990"/>
    <lineage>
        <taxon>Eukaryota</taxon>
        <taxon>Fungi</taxon>
        <taxon>Dikarya</taxon>
        <taxon>Basidiomycota</taxon>
        <taxon>Agaricomycotina</taxon>
        <taxon>Agaricomycetes</taxon>
        <taxon>Hymenochaetales</taxon>
        <taxon>Rickenellaceae</taxon>
        <taxon>Rickenella</taxon>
    </lineage>
</organism>
<dbReference type="STRING" id="50990.A0A4Y7QC25"/>
<name>A0A4Y7QC25_9AGAM</name>
<sequence>MPGSLDVLKECTIFVDVRTEDGDDAGGLFIDMLRGLGAKVLTRVAQSCTHIVYKNGSAGTLMRYRVLDEARPVIVGIGWVVECVEKRVLADEARFTVDITNLHVAGASSNKVGLWTNCIGRLVLITK</sequence>
<dbReference type="Proteomes" id="UP000294933">
    <property type="component" value="Unassembled WGS sequence"/>
</dbReference>